<dbReference type="AlphaFoldDB" id="A0A2G8KEM1"/>
<feature type="transmembrane region" description="Helical" evidence="1">
    <location>
        <begin position="163"/>
        <end position="185"/>
    </location>
</feature>
<keyword evidence="1" id="KW-1133">Transmembrane helix</keyword>
<accession>A0A2G8KEM1</accession>
<name>A0A2G8KEM1_STIJA</name>
<evidence type="ECO:0000313" key="2">
    <source>
        <dbReference type="EMBL" id="PIK46458.1"/>
    </source>
</evidence>
<organism evidence="2 3">
    <name type="scientific">Stichopus japonicus</name>
    <name type="common">Sea cucumber</name>
    <dbReference type="NCBI Taxonomy" id="307972"/>
    <lineage>
        <taxon>Eukaryota</taxon>
        <taxon>Metazoa</taxon>
        <taxon>Echinodermata</taxon>
        <taxon>Eleutherozoa</taxon>
        <taxon>Echinozoa</taxon>
        <taxon>Holothuroidea</taxon>
        <taxon>Aspidochirotacea</taxon>
        <taxon>Aspidochirotida</taxon>
        <taxon>Stichopodidae</taxon>
        <taxon>Apostichopus</taxon>
    </lineage>
</organism>
<keyword evidence="3" id="KW-1185">Reference proteome</keyword>
<dbReference type="Proteomes" id="UP000230750">
    <property type="component" value="Unassembled WGS sequence"/>
</dbReference>
<dbReference type="EMBL" id="MRZV01000643">
    <property type="protein sequence ID" value="PIK46458.1"/>
    <property type="molecule type" value="Genomic_DNA"/>
</dbReference>
<gene>
    <name evidence="2" type="ORF">BSL78_16668</name>
</gene>
<evidence type="ECO:0000313" key="3">
    <source>
        <dbReference type="Proteomes" id="UP000230750"/>
    </source>
</evidence>
<protein>
    <submittedName>
        <fullName evidence="2">Uncharacterized protein</fullName>
    </submittedName>
</protein>
<reference evidence="2 3" key="1">
    <citation type="journal article" date="2017" name="PLoS Biol.">
        <title>The sea cucumber genome provides insights into morphological evolution and visceral regeneration.</title>
        <authorList>
            <person name="Zhang X."/>
            <person name="Sun L."/>
            <person name="Yuan J."/>
            <person name="Sun Y."/>
            <person name="Gao Y."/>
            <person name="Zhang L."/>
            <person name="Li S."/>
            <person name="Dai H."/>
            <person name="Hamel J.F."/>
            <person name="Liu C."/>
            <person name="Yu Y."/>
            <person name="Liu S."/>
            <person name="Lin W."/>
            <person name="Guo K."/>
            <person name="Jin S."/>
            <person name="Xu P."/>
            <person name="Storey K.B."/>
            <person name="Huan P."/>
            <person name="Zhang T."/>
            <person name="Zhou Y."/>
            <person name="Zhang J."/>
            <person name="Lin C."/>
            <person name="Li X."/>
            <person name="Xing L."/>
            <person name="Huo D."/>
            <person name="Sun M."/>
            <person name="Wang L."/>
            <person name="Mercier A."/>
            <person name="Li F."/>
            <person name="Yang H."/>
            <person name="Xiang J."/>
        </authorList>
    </citation>
    <scope>NUCLEOTIDE SEQUENCE [LARGE SCALE GENOMIC DNA]</scope>
    <source>
        <strain evidence="2">Shaxun</strain>
        <tissue evidence="2">Muscle</tissue>
    </source>
</reference>
<keyword evidence="1" id="KW-0812">Transmembrane</keyword>
<proteinExistence type="predicted"/>
<comment type="caution">
    <text evidence="2">The sequence shown here is derived from an EMBL/GenBank/DDBJ whole genome shotgun (WGS) entry which is preliminary data.</text>
</comment>
<keyword evidence="1" id="KW-0472">Membrane</keyword>
<sequence>MTQYNRINVKPSVSRNGSVFTCECDGVAPVTDIDRCTVGPIYVYEKLDIFIDPIITTTDPAILYPGQANNYTCSSLPTSSVQWSIPKKLDDSGIEFSVVGSMITVRATTNTTFIGDVRLVCSGQILDQTAAANITLAIIPLELPTTPASNTVSSKPPGNQFPVVSLIPVIGFLLFALSIILVLLYRKRRHTDSELNSKSIANVTSSVNVAYDYCDINTDSVARTVTSRVIIYENVTVAYEIPDARSTRTIIDEEEMSQYIMISTKVKVWDIWAKNGVIQETMRIQLW</sequence>
<evidence type="ECO:0000256" key="1">
    <source>
        <dbReference type="SAM" id="Phobius"/>
    </source>
</evidence>